<dbReference type="GeneID" id="77727024"/>
<feature type="transmembrane region" description="Helical" evidence="8">
    <location>
        <begin position="140"/>
        <end position="165"/>
    </location>
</feature>
<keyword evidence="8" id="KW-1133">Transmembrane helix</keyword>
<dbReference type="InterPro" id="IPR001915">
    <property type="entry name" value="Peptidase_M48"/>
</dbReference>
<dbReference type="RefSeq" id="XP_052949108.1">
    <property type="nucleotide sequence ID" value="XM_053087819.1"/>
</dbReference>
<dbReference type="EMBL" id="JAKWFO010000001">
    <property type="protein sequence ID" value="KAI9639331.1"/>
    <property type="molecule type" value="Genomic_DNA"/>
</dbReference>
<keyword evidence="2" id="KW-0645">Protease</keyword>
<keyword evidence="5" id="KW-0862">Zinc</keyword>
<dbReference type="GO" id="GO:0034982">
    <property type="term" value="P:mitochondrial protein processing"/>
    <property type="evidence" value="ECO:0007669"/>
    <property type="project" value="TreeGrafter"/>
</dbReference>
<keyword evidence="11" id="KW-1185">Reference proteome</keyword>
<name>A0AA38LYM6_9TREE</name>
<dbReference type="GO" id="GO:0006515">
    <property type="term" value="P:protein quality control for misfolded or incompletely synthesized proteins"/>
    <property type="evidence" value="ECO:0007669"/>
    <property type="project" value="TreeGrafter"/>
</dbReference>
<evidence type="ECO:0000313" key="11">
    <source>
        <dbReference type="Proteomes" id="UP001164286"/>
    </source>
</evidence>
<keyword evidence="3" id="KW-0479">Metal-binding</keyword>
<dbReference type="Pfam" id="PF01435">
    <property type="entry name" value="Peptidase_M48"/>
    <property type="match status" value="1"/>
</dbReference>
<evidence type="ECO:0000256" key="2">
    <source>
        <dbReference type="ARBA" id="ARBA00022670"/>
    </source>
</evidence>
<keyword evidence="8" id="KW-0812">Transmembrane</keyword>
<evidence type="ECO:0000256" key="6">
    <source>
        <dbReference type="ARBA" id="ARBA00023049"/>
    </source>
</evidence>
<feature type="region of interest" description="Disordered" evidence="7">
    <location>
        <begin position="350"/>
        <end position="374"/>
    </location>
</feature>
<dbReference type="GO" id="GO:0005743">
    <property type="term" value="C:mitochondrial inner membrane"/>
    <property type="evidence" value="ECO:0007669"/>
    <property type="project" value="TreeGrafter"/>
</dbReference>
<evidence type="ECO:0000256" key="5">
    <source>
        <dbReference type="ARBA" id="ARBA00022833"/>
    </source>
</evidence>
<dbReference type="GO" id="GO:0004222">
    <property type="term" value="F:metalloendopeptidase activity"/>
    <property type="evidence" value="ECO:0007669"/>
    <property type="project" value="InterPro"/>
</dbReference>
<protein>
    <submittedName>
        <fullName evidence="10">Peptidase family M48-domain-containing protein</fullName>
    </submittedName>
</protein>
<keyword evidence="6" id="KW-0482">Metalloprotease</keyword>
<reference evidence="10" key="1">
    <citation type="journal article" date="2022" name="G3 (Bethesda)">
        <title>High quality genome of the basidiomycete yeast Dioszegia hungarica PDD-24b-2 isolated from cloud water.</title>
        <authorList>
            <person name="Jarrige D."/>
            <person name="Haridas S."/>
            <person name="Bleykasten-Grosshans C."/>
            <person name="Joly M."/>
            <person name="Nadalig T."/>
            <person name="Sancelme M."/>
            <person name="Vuilleumier S."/>
            <person name="Grigoriev I.V."/>
            <person name="Amato P."/>
            <person name="Bringel F."/>
        </authorList>
    </citation>
    <scope>NUCLEOTIDE SEQUENCE</scope>
    <source>
        <strain evidence="10">PDD-24b-2</strain>
    </source>
</reference>
<keyword evidence="8" id="KW-0472">Membrane</keyword>
<accession>A0AA38LYM6</accession>
<feature type="domain" description="Peptidase M48" evidence="9">
    <location>
        <begin position="297"/>
        <end position="534"/>
    </location>
</feature>
<dbReference type="InterPro" id="IPR051156">
    <property type="entry name" value="Mito/Outer_Membr_Metalloprot"/>
</dbReference>
<gene>
    <name evidence="10" type="ORF">MKK02DRAFT_29417</name>
</gene>
<evidence type="ECO:0000256" key="1">
    <source>
        <dbReference type="ARBA" id="ARBA00001947"/>
    </source>
</evidence>
<proteinExistence type="predicted"/>
<evidence type="ECO:0000256" key="8">
    <source>
        <dbReference type="SAM" id="Phobius"/>
    </source>
</evidence>
<dbReference type="GO" id="GO:0046872">
    <property type="term" value="F:metal ion binding"/>
    <property type="evidence" value="ECO:0007669"/>
    <property type="project" value="UniProtKB-KW"/>
</dbReference>
<evidence type="ECO:0000256" key="7">
    <source>
        <dbReference type="SAM" id="MobiDB-lite"/>
    </source>
</evidence>
<evidence type="ECO:0000256" key="4">
    <source>
        <dbReference type="ARBA" id="ARBA00022801"/>
    </source>
</evidence>
<sequence length="543" mass="60823">MPNVSAEAEEFWRMWCAGERAVKPTLADCRAVIASNLDADGTIPLPGGRKAWLYLNPWQHQERFKRYIDPKNVREELENDKRSMVERRTLRVMSNMRFLFPPLPAASISYYDRLDPSVQAEVSQLRRYWISLGAFKDQLFWSRLVVVGLLFLPCLLLAGVYVCALERVPFTGRWRIILLTAEEEDKISTSLAGTNWYKSVINLLTTPEAPAPPILPLTDWRWEWVQTTLRTLEDGVVAAVAASEAGIDDTSAGFDGYRPPPSKYPLKPRPRVSSRLHSALPGGDPQSGQEHLELGPPFSLMLLQKDERNAFSYGFGGKGAGGVVVFTGLLDDILANDQAEEAVVEQQKPSGVFGGLFPSPSPSRKAKRRTEPTEEQTLHLASVLAHEMGHLLLSHHLETLSQQQVLWPSLLGLSMDLIRAFIWPFTIFLGPAVNDALANMGRTTTNELVDRYGEIGFQWKHEYEADSVGLRILARAGYDPQRALTHFARSVSDLHEIQPLDRDKSESWTGSLFKLWTRATHPSAESRLAAVEKELASWTQGGK</sequence>
<dbReference type="PANTHER" id="PTHR22726">
    <property type="entry name" value="METALLOENDOPEPTIDASE OMA1"/>
    <property type="match status" value="1"/>
</dbReference>
<evidence type="ECO:0000313" key="10">
    <source>
        <dbReference type="EMBL" id="KAI9639331.1"/>
    </source>
</evidence>
<dbReference type="PANTHER" id="PTHR22726:SF18">
    <property type="entry name" value="PEPTIDASE M48 DOMAIN-CONTAINING PROTEIN"/>
    <property type="match status" value="1"/>
</dbReference>
<dbReference type="Proteomes" id="UP001164286">
    <property type="component" value="Unassembled WGS sequence"/>
</dbReference>
<dbReference type="AlphaFoldDB" id="A0AA38LYM6"/>
<organism evidence="10 11">
    <name type="scientific">Dioszegia hungarica</name>
    <dbReference type="NCBI Taxonomy" id="4972"/>
    <lineage>
        <taxon>Eukaryota</taxon>
        <taxon>Fungi</taxon>
        <taxon>Dikarya</taxon>
        <taxon>Basidiomycota</taxon>
        <taxon>Agaricomycotina</taxon>
        <taxon>Tremellomycetes</taxon>
        <taxon>Tremellales</taxon>
        <taxon>Bulleribasidiaceae</taxon>
        <taxon>Dioszegia</taxon>
    </lineage>
</organism>
<feature type="region of interest" description="Disordered" evidence="7">
    <location>
        <begin position="251"/>
        <end position="292"/>
    </location>
</feature>
<comment type="caution">
    <text evidence="10">The sequence shown here is derived from an EMBL/GenBank/DDBJ whole genome shotgun (WGS) entry which is preliminary data.</text>
</comment>
<evidence type="ECO:0000259" key="9">
    <source>
        <dbReference type="Pfam" id="PF01435"/>
    </source>
</evidence>
<comment type="cofactor">
    <cofactor evidence="1">
        <name>Zn(2+)</name>
        <dbReference type="ChEBI" id="CHEBI:29105"/>
    </cofactor>
</comment>
<keyword evidence="4" id="KW-0378">Hydrolase</keyword>
<evidence type="ECO:0000256" key="3">
    <source>
        <dbReference type="ARBA" id="ARBA00022723"/>
    </source>
</evidence>